<sequence length="361" mass="40175">LIDHIRERYPPYIFSSKHAPLLLPSFPKLQFSPTSPQQPPTTPPLNMTQSDLDQLLDMGFEKARAELAVKKTGNLNGALEWLEANQDKPLDELTAAASTAAKDDDDDAGEVQANIDALESGATAKSLVCNECGKRFRSQDTASYHATKTDHTDFSESTEEIAPLTDEQKKAKLAELREQLKEKKAKQAVLDKEEAKRNEKIRMKATKETQEAKEELQRKEQIKEAAKKRQEKQDDLEAKRRIKAKIEADKEERRRKAEETKAAREGRAPEPGPVAAPSIPKATANHNEARLRLQTSGGNILKTLPAETTLFEVAQLLQSENGLEVTSFSTTFPRKTFEGHMDLSKTLKEAGLTPSAVLIVK</sequence>
<evidence type="ECO:0000256" key="1">
    <source>
        <dbReference type="ARBA" id="ARBA00004496"/>
    </source>
</evidence>
<dbReference type="PANTHER" id="PTHR46340">
    <property type="entry name" value="UBX DOMAIN-CONTAINING PROTEIN 1"/>
    <property type="match status" value="1"/>
</dbReference>
<accession>A0A166VMM4</accession>
<dbReference type="InterPro" id="IPR001012">
    <property type="entry name" value="UBX_dom"/>
</dbReference>
<dbReference type="SMART" id="SM00165">
    <property type="entry name" value="UBA"/>
    <property type="match status" value="1"/>
</dbReference>
<dbReference type="PROSITE" id="PS50030">
    <property type="entry name" value="UBA"/>
    <property type="match status" value="1"/>
</dbReference>
<dbReference type="PROSITE" id="PS00028">
    <property type="entry name" value="ZINC_FINGER_C2H2_1"/>
    <property type="match status" value="1"/>
</dbReference>
<dbReference type="Pfam" id="PF22562">
    <property type="entry name" value="UBA_7"/>
    <property type="match status" value="1"/>
</dbReference>
<organism evidence="9 10">
    <name type="scientific">Colletotrichum tofieldiae</name>
    <dbReference type="NCBI Taxonomy" id="708197"/>
    <lineage>
        <taxon>Eukaryota</taxon>
        <taxon>Fungi</taxon>
        <taxon>Dikarya</taxon>
        <taxon>Ascomycota</taxon>
        <taxon>Pezizomycotina</taxon>
        <taxon>Sordariomycetes</taxon>
        <taxon>Hypocreomycetidae</taxon>
        <taxon>Glomerellales</taxon>
        <taxon>Glomerellaceae</taxon>
        <taxon>Colletotrichum</taxon>
        <taxon>Colletotrichum spaethianum species complex</taxon>
    </lineage>
</organism>
<dbReference type="GO" id="GO:0008270">
    <property type="term" value="F:zinc ion binding"/>
    <property type="evidence" value="ECO:0007669"/>
    <property type="project" value="UniProtKB-KW"/>
</dbReference>
<evidence type="ECO:0000256" key="3">
    <source>
        <dbReference type="ARBA" id="ARBA00023054"/>
    </source>
</evidence>
<keyword evidence="4" id="KW-0479">Metal-binding</keyword>
<gene>
    <name evidence="9" type="ORF">CT0861_04781</name>
</gene>
<dbReference type="STRING" id="708197.A0A166VMM4"/>
<evidence type="ECO:0000259" key="7">
    <source>
        <dbReference type="PROSITE" id="PS50033"/>
    </source>
</evidence>
<dbReference type="PROSITE" id="PS50033">
    <property type="entry name" value="UBX"/>
    <property type="match status" value="1"/>
</dbReference>
<dbReference type="PROSITE" id="PS50157">
    <property type="entry name" value="ZINC_FINGER_C2H2_2"/>
    <property type="match status" value="1"/>
</dbReference>
<dbReference type="AlphaFoldDB" id="A0A166VMM4"/>
<dbReference type="CDD" id="cd01767">
    <property type="entry name" value="UBX"/>
    <property type="match status" value="1"/>
</dbReference>
<name>A0A166VMM4_9PEZI</name>
<dbReference type="SUPFAM" id="SSF54236">
    <property type="entry name" value="Ubiquitin-like"/>
    <property type="match status" value="1"/>
</dbReference>
<dbReference type="EMBL" id="LFIV01000030">
    <property type="protein sequence ID" value="KZL74750.1"/>
    <property type="molecule type" value="Genomic_DNA"/>
</dbReference>
<evidence type="ECO:0000313" key="10">
    <source>
        <dbReference type="Proteomes" id="UP000076552"/>
    </source>
</evidence>
<keyword evidence="4" id="KW-0863">Zinc-finger</keyword>
<dbReference type="GO" id="GO:0036435">
    <property type="term" value="F:K48-linked polyubiquitin modification-dependent protein binding"/>
    <property type="evidence" value="ECO:0007669"/>
    <property type="project" value="TreeGrafter"/>
</dbReference>
<dbReference type="SUPFAM" id="SSF46934">
    <property type="entry name" value="UBA-like"/>
    <property type="match status" value="1"/>
</dbReference>
<dbReference type="InterPro" id="IPR015940">
    <property type="entry name" value="UBA"/>
</dbReference>
<feature type="domain" description="C2H2-type" evidence="8">
    <location>
        <begin position="127"/>
        <end position="156"/>
    </location>
</feature>
<keyword evidence="4" id="KW-0862">Zinc</keyword>
<comment type="caution">
    <text evidence="9">The sequence shown here is derived from an EMBL/GenBank/DDBJ whole genome shotgun (WGS) entry which is preliminary data.</text>
</comment>
<keyword evidence="2" id="KW-0963">Cytoplasm</keyword>
<dbReference type="InterPro" id="IPR057766">
    <property type="entry name" value="Znf-C2H2_OTU1-like_C"/>
</dbReference>
<evidence type="ECO:0000259" key="6">
    <source>
        <dbReference type="PROSITE" id="PS50030"/>
    </source>
</evidence>
<keyword evidence="3" id="KW-0175">Coiled coil</keyword>
<evidence type="ECO:0000256" key="5">
    <source>
        <dbReference type="SAM" id="MobiDB-lite"/>
    </source>
</evidence>
<feature type="domain" description="UBX" evidence="7">
    <location>
        <begin position="296"/>
        <end position="360"/>
    </location>
</feature>
<evidence type="ECO:0000259" key="8">
    <source>
        <dbReference type="PROSITE" id="PS50157"/>
    </source>
</evidence>
<dbReference type="Proteomes" id="UP000076552">
    <property type="component" value="Unassembled WGS sequence"/>
</dbReference>
<dbReference type="InterPro" id="IPR029071">
    <property type="entry name" value="Ubiquitin-like_domsf"/>
</dbReference>
<dbReference type="InterPro" id="IPR009060">
    <property type="entry name" value="UBA-like_sf"/>
</dbReference>
<comment type="subcellular location">
    <subcellularLocation>
        <location evidence="1">Cytoplasm</location>
    </subcellularLocation>
</comment>
<dbReference type="Gene3D" id="3.10.20.90">
    <property type="entry name" value="Phosphatidylinositol 3-kinase Catalytic Subunit, Chain A, domain 1"/>
    <property type="match status" value="1"/>
</dbReference>
<dbReference type="GO" id="GO:0005634">
    <property type="term" value="C:nucleus"/>
    <property type="evidence" value="ECO:0007669"/>
    <property type="project" value="TreeGrafter"/>
</dbReference>
<evidence type="ECO:0000313" key="9">
    <source>
        <dbReference type="EMBL" id="KZL74750.1"/>
    </source>
</evidence>
<dbReference type="InterPro" id="IPR013087">
    <property type="entry name" value="Znf_C2H2_type"/>
</dbReference>
<dbReference type="Gene3D" id="1.10.8.10">
    <property type="entry name" value="DNA helicase RuvA subunit, C-terminal domain"/>
    <property type="match status" value="1"/>
</dbReference>
<evidence type="ECO:0000256" key="2">
    <source>
        <dbReference type="ARBA" id="ARBA00022490"/>
    </source>
</evidence>
<evidence type="ECO:0000256" key="4">
    <source>
        <dbReference type="PROSITE-ProRule" id="PRU00042"/>
    </source>
</evidence>
<feature type="region of interest" description="Disordered" evidence="5">
    <location>
        <begin position="182"/>
        <end position="280"/>
    </location>
</feature>
<dbReference type="GO" id="GO:0032435">
    <property type="term" value="P:negative regulation of proteasomal ubiquitin-dependent protein catabolic process"/>
    <property type="evidence" value="ECO:0007669"/>
    <property type="project" value="TreeGrafter"/>
</dbReference>
<feature type="compositionally biased region" description="Basic and acidic residues" evidence="5">
    <location>
        <begin position="189"/>
        <end position="268"/>
    </location>
</feature>
<dbReference type="GO" id="GO:0031397">
    <property type="term" value="P:negative regulation of protein ubiquitination"/>
    <property type="evidence" value="ECO:0007669"/>
    <property type="project" value="TreeGrafter"/>
</dbReference>
<feature type="non-terminal residue" evidence="9">
    <location>
        <position position="1"/>
    </location>
</feature>
<reference evidence="9 10" key="1">
    <citation type="submission" date="2015-06" db="EMBL/GenBank/DDBJ databases">
        <title>Survival trade-offs in plant roots during colonization by closely related pathogenic and mutualistic fungi.</title>
        <authorList>
            <person name="Hacquard S."/>
            <person name="Kracher B."/>
            <person name="Hiruma K."/>
            <person name="Weinman A."/>
            <person name="Muench P."/>
            <person name="Garrido Oter R."/>
            <person name="Ver Loren van Themaat E."/>
            <person name="Dallerey J.-F."/>
            <person name="Damm U."/>
            <person name="Henrissat B."/>
            <person name="Lespinet O."/>
            <person name="Thon M."/>
            <person name="Kemen E."/>
            <person name="McHardy A.C."/>
            <person name="Schulze-Lefert P."/>
            <person name="O'Connell R.J."/>
        </authorList>
    </citation>
    <scope>NUCLEOTIDE SEQUENCE [LARGE SCALE GENOMIC DNA]</scope>
    <source>
        <strain evidence="9 10">0861</strain>
    </source>
</reference>
<dbReference type="Pfam" id="PF00789">
    <property type="entry name" value="UBX"/>
    <property type="match status" value="1"/>
</dbReference>
<dbReference type="GO" id="GO:1903094">
    <property type="term" value="P:negative regulation of protein K48-linked deubiquitination"/>
    <property type="evidence" value="ECO:0007669"/>
    <property type="project" value="TreeGrafter"/>
</dbReference>
<dbReference type="GO" id="GO:0005737">
    <property type="term" value="C:cytoplasm"/>
    <property type="evidence" value="ECO:0007669"/>
    <property type="project" value="UniProtKB-SubCell"/>
</dbReference>
<dbReference type="GO" id="GO:0003677">
    <property type="term" value="F:DNA binding"/>
    <property type="evidence" value="ECO:0007669"/>
    <property type="project" value="UniProtKB-KW"/>
</dbReference>
<feature type="region of interest" description="Disordered" evidence="5">
    <location>
        <begin position="146"/>
        <end position="170"/>
    </location>
</feature>
<proteinExistence type="predicted"/>
<feature type="domain" description="UBA" evidence="6">
    <location>
        <begin position="46"/>
        <end position="85"/>
    </location>
</feature>
<dbReference type="Pfam" id="PF24560">
    <property type="entry name" value="zf-C2H2_OTU1_C"/>
    <property type="match status" value="1"/>
</dbReference>
<keyword evidence="10" id="KW-1185">Reference proteome</keyword>
<protein>
    <submittedName>
        <fullName evidence="9">DNA-binding protein (UBA/TS-N domain-containing protein)</fullName>
    </submittedName>
</protein>
<keyword evidence="9" id="KW-0238">DNA-binding</keyword>
<dbReference type="PANTHER" id="PTHR46340:SF1">
    <property type="entry name" value="UBX DOMAIN-CONTAINING PROTEIN 1"/>
    <property type="match status" value="1"/>
</dbReference>